<feature type="transmembrane region" description="Helical" evidence="2">
    <location>
        <begin position="20"/>
        <end position="43"/>
    </location>
</feature>
<dbReference type="Proteomes" id="UP000015559">
    <property type="component" value="Chromosome"/>
</dbReference>
<keyword evidence="7" id="KW-1185">Reference proteome</keyword>
<accession>S6AG39</accession>
<dbReference type="PROSITE" id="PS50885">
    <property type="entry name" value="HAMP"/>
    <property type="match status" value="1"/>
</dbReference>
<dbReference type="eggNOG" id="COG5001">
    <property type="taxonomic scope" value="Bacteria"/>
</dbReference>
<dbReference type="AlphaFoldDB" id="S6AG39"/>
<dbReference type="Gene3D" id="6.10.340.10">
    <property type="match status" value="1"/>
</dbReference>
<dbReference type="SMART" id="SM00052">
    <property type="entry name" value="EAL"/>
    <property type="match status" value="1"/>
</dbReference>
<dbReference type="STRING" id="1163617.SCD_n01100"/>
<dbReference type="InterPro" id="IPR000160">
    <property type="entry name" value="GGDEF_dom"/>
</dbReference>
<dbReference type="GO" id="GO:0007165">
    <property type="term" value="P:signal transduction"/>
    <property type="evidence" value="ECO:0007669"/>
    <property type="project" value="InterPro"/>
</dbReference>
<dbReference type="SUPFAM" id="SSF141868">
    <property type="entry name" value="EAL domain-like"/>
    <property type="match status" value="1"/>
</dbReference>
<feature type="domain" description="GGDEF" evidence="5">
    <location>
        <begin position="291"/>
        <end position="424"/>
    </location>
</feature>
<dbReference type="SMART" id="SM00267">
    <property type="entry name" value="GGDEF"/>
    <property type="match status" value="1"/>
</dbReference>
<dbReference type="CDD" id="cd06225">
    <property type="entry name" value="HAMP"/>
    <property type="match status" value="1"/>
</dbReference>
<reference evidence="6 7" key="1">
    <citation type="journal article" date="2012" name="Appl. Environ. Microbiol.">
        <title>Draft genome sequence of a psychrotolerant sulfur-oxidizing bacterium, Sulfuricella denitrificans skB26, and proteomic insights into cold adaptation.</title>
        <authorList>
            <person name="Watanabe T."/>
            <person name="Kojima H."/>
            <person name="Fukui M."/>
        </authorList>
    </citation>
    <scope>NUCLEOTIDE SEQUENCE [LARGE SCALE GENOMIC DNA]</scope>
    <source>
        <strain evidence="7">skB26</strain>
    </source>
</reference>
<dbReference type="GO" id="GO:0071111">
    <property type="term" value="F:cyclic-guanylate-specific phosphodiesterase activity"/>
    <property type="evidence" value="ECO:0007669"/>
    <property type="project" value="UniProtKB-EC"/>
</dbReference>
<evidence type="ECO:0000313" key="7">
    <source>
        <dbReference type="Proteomes" id="UP000015559"/>
    </source>
</evidence>
<evidence type="ECO:0000256" key="1">
    <source>
        <dbReference type="ARBA" id="ARBA00051114"/>
    </source>
</evidence>
<name>S6AG39_SULDS</name>
<dbReference type="InterPro" id="IPR001633">
    <property type="entry name" value="EAL_dom"/>
</dbReference>
<comment type="catalytic activity">
    <reaction evidence="1">
        <text>3',3'-c-di-GMP + H2O = 5'-phosphoguanylyl(3'-&gt;5')guanosine + H(+)</text>
        <dbReference type="Rhea" id="RHEA:24902"/>
        <dbReference type="ChEBI" id="CHEBI:15377"/>
        <dbReference type="ChEBI" id="CHEBI:15378"/>
        <dbReference type="ChEBI" id="CHEBI:58754"/>
        <dbReference type="ChEBI" id="CHEBI:58805"/>
        <dbReference type="EC" id="3.1.4.52"/>
    </reaction>
    <physiologicalReaction direction="left-to-right" evidence="1">
        <dbReference type="Rhea" id="RHEA:24903"/>
    </physiologicalReaction>
</comment>
<dbReference type="GO" id="GO:0071732">
    <property type="term" value="P:cellular response to nitric oxide"/>
    <property type="evidence" value="ECO:0007669"/>
    <property type="project" value="UniProtKB-ARBA"/>
</dbReference>
<dbReference type="eggNOG" id="COG2972">
    <property type="taxonomic scope" value="Bacteria"/>
</dbReference>
<evidence type="ECO:0000313" key="6">
    <source>
        <dbReference type="EMBL" id="BAN34936.1"/>
    </source>
</evidence>
<feature type="domain" description="HAMP" evidence="4">
    <location>
        <begin position="188"/>
        <end position="241"/>
    </location>
</feature>
<keyword evidence="2" id="KW-0472">Membrane</keyword>
<dbReference type="InterPro" id="IPR029787">
    <property type="entry name" value="Nucleotide_cyclase"/>
</dbReference>
<dbReference type="KEGG" id="sdr:SCD_n01100"/>
<gene>
    <name evidence="6" type="ORF">SCD_n01100</name>
</gene>
<dbReference type="InterPro" id="IPR052155">
    <property type="entry name" value="Biofilm_reg_signaling"/>
</dbReference>
<dbReference type="FunFam" id="3.30.70.270:FF:000001">
    <property type="entry name" value="Diguanylate cyclase domain protein"/>
    <property type="match status" value="1"/>
</dbReference>
<dbReference type="CDD" id="cd01949">
    <property type="entry name" value="GGDEF"/>
    <property type="match status" value="1"/>
</dbReference>
<protein>
    <submittedName>
        <fullName evidence="6">Diguanylate cyclase/phosphodiesterase</fullName>
    </submittedName>
</protein>
<dbReference type="InterPro" id="IPR043128">
    <property type="entry name" value="Rev_trsase/Diguanyl_cyclase"/>
</dbReference>
<dbReference type="Gene3D" id="3.20.20.450">
    <property type="entry name" value="EAL domain"/>
    <property type="match status" value="1"/>
</dbReference>
<dbReference type="Pfam" id="PF00672">
    <property type="entry name" value="HAMP"/>
    <property type="match status" value="1"/>
</dbReference>
<proteinExistence type="predicted"/>
<evidence type="ECO:0000259" key="5">
    <source>
        <dbReference type="PROSITE" id="PS50887"/>
    </source>
</evidence>
<dbReference type="PANTHER" id="PTHR44757">
    <property type="entry name" value="DIGUANYLATE CYCLASE DGCP"/>
    <property type="match status" value="1"/>
</dbReference>
<dbReference type="HOGENOM" id="CLU_000445_70_46_4"/>
<evidence type="ECO:0000259" key="3">
    <source>
        <dbReference type="PROSITE" id="PS50883"/>
    </source>
</evidence>
<feature type="domain" description="EAL" evidence="3">
    <location>
        <begin position="433"/>
        <end position="687"/>
    </location>
</feature>
<dbReference type="Gene3D" id="3.30.70.270">
    <property type="match status" value="1"/>
</dbReference>
<dbReference type="EMBL" id="AP013066">
    <property type="protein sequence ID" value="BAN34936.1"/>
    <property type="molecule type" value="Genomic_DNA"/>
</dbReference>
<dbReference type="InterPro" id="IPR035919">
    <property type="entry name" value="EAL_sf"/>
</dbReference>
<dbReference type="PROSITE" id="PS50883">
    <property type="entry name" value="EAL"/>
    <property type="match status" value="1"/>
</dbReference>
<evidence type="ECO:0000256" key="2">
    <source>
        <dbReference type="SAM" id="Phobius"/>
    </source>
</evidence>
<feature type="transmembrane region" description="Helical" evidence="2">
    <location>
        <begin position="161"/>
        <end position="184"/>
    </location>
</feature>
<evidence type="ECO:0000259" key="4">
    <source>
        <dbReference type="PROSITE" id="PS50885"/>
    </source>
</evidence>
<keyword evidence="2" id="KW-0812">Transmembrane</keyword>
<dbReference type="CDD" id="cd01948">
    <property type="entry name" value="EAL"/>
    <property type="match status" value="1"/>
</dbReference>
<dbReference type="Pfam" id="PF00990">
    <property type="entry name" value="GGDEF"/>
    <property type="match status" value="1"/>
</dbReference>
<dbReference type="PANTHER" id="PTHR44757:SF2">
    <property type="entry name" value="BIOFILM ARCHITECTURE MAINTENANCE PROTEIN MBAA"/>
    <property type="match status" value="1"/>
</dbReference>
<dbReference type="GO" id="GO:0016020">
    <property type="term" value="C:membrane"/>
    <property type="evidence" value="ECO:0007669"/>
    <property type="project" value="InterPro"/>
</dbReference>
<dbReference type="InterPro" id="IPR003660">
    <property type="entry name" value="HAMP_dom"/>
</dbReference>
<organism evidence="6 7">
    <name type="scientific">Sulfuricella denitrificans (strain DSM 22764 / NBRC 105220 / skB26)</name>
    <dbReference type="NCBI Taxonomy" id="1163617"/>
    <lineage>
        <taxon>Bacteria</taxon>
        <taxon>Pseudomonadati</taxon>
        <taxon>Pseudomonadota</taxon>
        <taxon>Betaproteobacteria</taxon>
        <taxon>Nitrosomonadales</taxon>
        <taxon>Sulfuricellaceae</taxon>
        <taxon>Sulfuricella</taxon>
    </lineage>
</organism>
<dbReference type="InterPro" id="IPR033417">
    <property type="entry name" value="CHASE8"/>
</dbReference>
<dbReference type="RefSeq" id="WP_009206114.1">
    <property type="nucleotide sequence ID" value="NC_022357.1"/>
</dbReference>
<dbReference type="NCBIfam" id="TIGR00254">
    <property type="entry name" value="GGDEF"/>
    <property type="match status" value="1"/>
</dbReference>
<dbReference type="SUPFAM" id="SSF158472">
    <property type="entry name" value="HAMP domain-like"/>
    <property type="match status" value="1"/>
</dbReference>
<dbReference type="PROSITE" id="PS50887">
    <property type="entry name" value="GGDEF"/>
    <property type="match status" value="1"/>
</dbReference>
<dbReference type="Pfam" id="PF17152">
    <property type="entry name" value="CHASE8"/>
    <property type="match status" value="1"/>
</dbReference>
<dbReference type="Pfam" id="PF00563">
    <property type="entry name" value="EAL"/>
    <property type="match status" value="1"/>
</dbReference>
<dbReference type="SMART" id="SM00304">
    <property type="entry name" value="HAMP"/>
    <property type="match status" value="1"/>
</dbReference>
<sequence>MNSAQDWLRKQPIATKLKVLNLATSGTVILLASLLLLLAQFYFFNRSLLENTHSQAAMISENVSAAMMFTDQKAAQEILSSLHGTANIEIAAIYDPQGKLFVSYRQDIKDMGEHILPSQAPQTGYDFSLQHLSLSQPIDLKGKPLGSIYIQASLYAVYIQLAWYSAAILAIMAISLLVANIILLRMQKKITDPILSLARTSKTIFELGDYTVRAHSDTSDEIGQLANSFNLMLDRIQKRDSELEAEIMQRKRIEIRLDRLAHFDNVTNLSNRHFFNERLGSLVGRALQFKERAVVMFIDLDNFKIVNDTLGHDAGDALLRIVAERLSKTLRFGDVISRIGGDEFAIILENVEKISQAVKVAEKCLSSLAEPILIDGNELYIGASIGISACPDDASNMHELLKHADTAMYYAKNKGKNTYQVFLPDMKEGAQKRLTLESSLRRALERQEFALYYQPQIDLKTRRMIGVEALIRWMHPELGIVNPVEFIPIAEENGLIVPIGEWVLKTACLQLKVWHDLGLTHLSMSVNLSGRQLKEDNLVERIKQIVREAEADPSALHLELTESMLMDAGTMTIEKLEQICAIGIQLEIDDFGTGYSSMSYLKRYPITTLKVDKSFVRELPENTDDAAITTAIIAMAHSLKMHVMAEGVETDEQAEFLQSNGCRNAQGYLFSRPVPAEQIGKLLEQENL</sequence>
<dbReference type="SUPFAM" id="SSF55073">
    <property type="entry name" value="Nucleotide cyclase"/>
    <property type="match status" value="1"/>
</dbReference>
<keyword evidence="2" id="KW-1133">Transmembrane helix</keyword>
<dbReference type="OrthoDB" id="9813903at2"/>
<dbReference type="FunFam" id="3.20.20.450:FF:000001">
    <property type="entry name" value="Cyclic di-GMP phosphodiesterase yahA"/>
    <property type="match status" value="1"/>
</dbReference>